<sequence length="388" mass="42272">MINRGGRATTTGSLGVPGGARPVRRRGRESQRARSGGNDRRERMCERPERSLARLLSSKDHKWLKDDRGRLVDTVLKRSRDGEGSPFGVELELVADEAGLGGSEASASSERSRVRVEVDCYHVYYILSGSGRLGHLSFGTESTKVSDVVELESGDIFAIAPRVPYAIETRGGESRGGGGKEGMVMLSISVPVSLAAHKGVIAAQGAGGGSKTWSMDHRRSSSPVDRRNSMDVPAQIKLKQQETESCLLSSRLRRTAELLTFQLPSMNNRIAPVFDPFRDCTPFTCSIEILDPQGVIPRHLHDEAYELFIVLSGRADLYLNQSDEPVTGAEGDTLLVKPKNVHSIVNPDAAEKLYMLSIILPNETFAKQVWNGSYSGKLGTADVSHLID</sequence>
<evidence type="ECO:0000256" key="1">
    <source>
        <dbReference type="SAM" id="MobiDB-lite"/>
    </source>
</evidence>
<dbReference type="InterPro" id="IPR011051">
    <property type="entry name" value="RmlC_Cupin_sf"/>
</dbReference>
<feature type="region of interest" description="Disordered" evidence="1">
    <location>
        <begin position="207"/>
        <end position="227"/>
    </location>
</feature>
<feature type="region of interest" description="Disordered" evidence="1">
    <location>
        <begin position="1"/>
        <end position="48"/>
    </location>
</feature>
<gene>
    <name evidence="3" type="ORF">A3770_20p85650</name>
</gene>
<feature type="domain" description="Cupin type-2" evidence="2">
    <location>
        <begin position="288"/>
        <end position="358"/>
    </location>
</feature>
<name>A0A5B8MZG0_9CHLO</name>
<evidence type="ECO:0000259" key="2">
    <source>
        <dbReference type="Pfam" id="PF07883"/>
    </source>
</evidence>
<evidence type="ECO:0000313" key="3">
    <source>
        <dbReference type="EMBL" id="QDZ26047.1"/>
    </source>
</evidence>
<feature type="compositionally biased region" description="Basic and acidic residues" evidence="1">
    <location>
        <begin position="28"/>
        <end position="48"/>
    </location>
</feature>
<dbReference type="Gene3D" id="2.60.120.10">
    <property type="entry name" value="Jelly Rolls"/>
    <property type="match status" value="1"/>
</dbReference>
<accession>A0A5B8MZG0</accession>
<dbReference type="InterPro" id="IPR013096">
    <property type="entry name" value="Cupin_2"/>
</dbReference>
<reference evidence="3 4" key="1">
    <citation type="submission" date="2018-07" db="EMBL/GenBank/DDBJ databases">
        <title>The complete nuclear genome of the prasinophyte Chloropicon primus (CCMP1205).</title>
        <authorList>
            <person name="Pombert J.-F."/>
            <person name="Otis C."/>
            <person name="Turmel M."/>
            <person name="Lemieux C."/>
        </authorList>
    </citation>
    <scope>NUCLEOTIDE SEQUENCE [LARGE SCALE GENOMIC DNA]</scope>
    <source>
        <strain evidence="3 4">CCMP1205</strain>
    </source>
</reference>
<dbReference type="OrthoDB" id="1546383at2759"/>
<protein>
    <recommendedName>
        <fullName evidence="2">Cupin type-2 domain-containing protein</fullName>
    </recommendedName>
</protein>
<dbReference type="EMBL" id="CP031053">
    <property type="protein sequence ID" value="QDZ26047.1"/>
    <property type="molecule type" value="Genomic_DNA"/>
</dbReference>
<dbReference type="SUPFAM" id="SSF51182">
    <property type="entry name" value="RmlC-like cupins"/>
    <property type="match status" value="1"/>
</dbReference>
<feature type="compositionally biased region" description="Basic and acidic residues" evidence="1">
    <location>
        <begin position="214"/>
        <end position="227"/>
    </location>
</feature>
<dbReference type="PANTHER" id="PTHR43346:SF1">
    <property type="entry name" value="QUERCETIN 2,3-DIOXYGENASE-RELATED"/>
    <property type="match status" value="1"/>
</dbReference>
<dbReference type="InterPro" id="IPR052538">
    <property type="entry name" value="Flavonoid_dioxygenase-like"/>
</dbReference>
<evidence type="ECO:0000313" key="4">
    <source>
        <dbReference type="Proteomes" id="UP000316726"/>
    </source>
</evidence>
<dbReference type="InterPro" id="IPR014710">
    <property type="entry name" value="RmlC-like_jellyroll"/>
</dbReference>
<keyword evidence="4" id="KW-1185">Reference proteome</keyword>
<dbReference type="Proteomes" id="UP000316726">
    <property type="component" value="Chromosome 20"/>
</dbReference>
<dbReference type="PANTHER" id="PTHR43346">
    <property type="entry name" value="LIGAND BINDING DOMAIN PROTEIN, PUTATIVE (AFU_ORTHOLOGUE AFUA_6G14370)-RELATED"/>
    <property type="match status" value="1"/>
</dbReference>
<proteinExistence type="predicted"/>
<dbReference type="STRING" id="1764295.A0A5B8MZG0"/>
<dbReference type="Pfam" id="PF07883">
    <property type="entry name" value="Cupin_2"/>
    <property type="match status" value="1"/>
</dbReference>
<organism evidence="3 4">
    <name type="scientific">Chloropicon primus</name>
    <dbReference type="NCBI Taxonomy" id="1764295"/>
    <lineage>
        <taxon>Eukaryota</taxon>
        <taxon>Viridiplantae</taxon>
        <taxon>Chlorophyta</taxon>
        <taxon>Chloropicophyceae</taxon>
        <taxon>Chloropicales</taxon>
        <taxon>Chloropicaceae</taxon>
        <taxon>Chloropicon</taxon>
    </lineage>
</organism>
<dbReference type="AlphaFoldDB" id="A0A5B8MZG0"/>